<gene>
    <name evidence="1" type="ordered locus">Kkor_0056</name>
</gene>
<evidence type="ECO:0000313" key="1">
    <source>
        <dbReference type="EMBL" id="ACV25478.1"/>
    </source>
</evidence>
<dbReference type="eggNOG" id="ENOG5033FWN">
    <property type="taxonomic scope" value="Bacteria"/>
</dbReference>
<dbReference type="KEGG" id="kko:Kkor_0056"/>
<dbReference type="InParanoid" id="C7R647"/>
<dbReference type="STRING" id="523791.Kkor_0056"/>
<proteinExistence type="predicted"/>
<reference evidence="1 2" key="1">
    <citation type="journal article" date="2009" name="Stand. Genomic Sci.">
        <title>Complete genome sequence of Kangiella koreensis type strain (SW-125).</title>
        <authorList>
            <person name="Han C."/>
            <person name="Sikorski J."/>
            <person name="Lapidus A."/>
            <person name="Nolan M."/>
            <person name="Glavina Del Rio T."/>
            <person name="Tice H."/>
            <person name="Cheng J.F."/>
            <person name="Lucas S."/>
            <person name="Chen F."/>
            <person name="Copeland A."/>
            <person name="Ivanova N."/>
            <person name="Mavromatis K."/>
            <person name="Ovchinnikova G."/>
            <person name="Pati A."/>
            <person name="Bruce D."/>
            <person name="Goodwin L."/>
            <person name="Pitluck S."/>
            <person name="Chen A."/>
            <person name="Palaniappan K."/>
            <person name="Land M."/>
            <person name="Hauser L."/>
            <person name="Chang Y.J."/>
            <person name="Jeffries C.D."/>
            <person name="Chain P."/>
            <person name="Saunders E."/>
            <person name="Brettin T."/>
            <person name="Goker M."/>
            <person name="Tindall B.J."/>
            <person name="Bristow J."/>
            <person name="Eisen J.A."/>
            <person name="Markowitz V."/>
            <person name="Hugenholtz P."/>
            <person name="Kyrpides N.C."/>
            <person name="Klenk H.P."/>
            <person name="Detter J.C."/>
        </authorList>
    </citation>
    <scope>NUCLEOTIDE SEQUENCE [LARGE SCALE GENOMIC DNA]</scope>
    <source>
        <strain evidence="2">DSM 16069 / KCTC 12182 / SW-125</strain>
    </source>
</reference>
<accession>C7R647</accession>
<evidence type="ECO:0000313" key="2">
    <source>
        <dbReference type="Proteomes" id="UP000001231"/>
    </source>
</evidence>
<protein>
    <submittedName>
        <fullName evidence="1">Uncharacterized protein</fullName>
    </submittedName>
</protein>
<keyword evidence="2" id="KW-1185">Reference proteome</keyword>
<dbReference type="EMBL" id="CP001707">
    <property type="protein sequence ID" value="ACV25478.1"/>
    <property type="molecule type" value="Genomic_DNA"/>
</dbReference>
<dbReference type="AlphaFoldDB" id="C7R647"/>
<dbReference type="Pfam" id="PF20137">
    <property type="entry name" value="BubE"/>
    <property type="match status" value="1"/>
</dbReference>
<dbReference type="InterPro" id="IPR045384">
    <property type="entry name" value="DUF6527"/>
</dbReference>
<dbReference type="Proteomes" id="UP000001231">
    <property type="component" value="Chromosome"/>
</dbReference>
<sequence length="107" mass="12508">MKILRKLYSYYYRWRYKKYTAVRCEELPEKLRNGKCYYLMDAGFAWGLSFKCPCGCGELVNLNLVGSRPVWNASILDGELNITPSIWRNAGCKSHFWIVGGEIKWVI</sequence>
<organism evidence="1 2">
    <name type="scientific">Kangiella koreensis (strain DSM 16069 / JCM 12317 / KCTC 12182 / SW-125)</name>
    <dbReference type="NCBI Taxonomy" id="523791"/>
    <lineage>
        <taxon>Bacteria</taxon>
        <taxon>Pseudomonadati</taxon>
        <taxon>Pseudomonadota</taxon>
        <taxon>Gammaproteobacteria</taxon>
        <taxon>Kangiellales</taxon>
        <taxon>Kangiellaceae</taxon>
        <taxon>Kangiella</taxon>
    </lineage>
</organism>
<dbReference type="HOGENOM" id="CLU_163995_0_0_6"/>
<name>C7R647_KANKD</name>